<comment type="similarity">
    <text evidence="3">Belongs to the TECPR1 family.</text>
</comment>
<name>A0A401SCH3_CHIPU</name>
<dbReference type="FunFam" id="2.30.29.30:FF:000690">
    <property type="entry name" value="Tectonin beta-propeller repeat-containing protein 1"/>
    <property type="match status" value="1"/>
</dbReference>
<evidence type="ECO:0000256" key="4">
    <source>
        <dbReference type="ARBA" id="ARBA00016409"/>
    </source>
</evidence>
<dbReference type="SMART" id="SM00706">
    <property type="entry name" value="TECPR"/>
    <property type="match status" value="11"/>
</dbReference>
<feature type="region of interest" description="Disordered" evidence="11">
    <location>
        <begin position="18"/>
        <end position="38"/>
    </location>
</feature>
<dbReference type="SUPFAM" id="SSF50729">
    <property type="entry name" value="PH domain-like"/>
    <property type="match status" value="1"/>
</dbReference>
<dbReference type="OrthoDB" id="72441at2759"/>
<organism evidence="14 15">
    <name type="scientific">Chiloscyllium punctatum</name>
    <name type="common">Brownbanded bambooshark</name>
    <name type="synonym">Hemiscyllium punctatum</name>
    <dbReference type="NCBI Taxonomy" id="137246"/>
    <lineage>
        <taxon>Eukaryota</taxon>
        <taxon>Metazoa</taxon>
        <taxon>Chordata</taxon>
        <taxon>Craniata</taxon>
        <taxon>Vertebrata</taxon>
        <taxon>Chondrichthyes</taxon>
        <taxon>Elasmobranchii</taxon>
        <taxon>Galeomorphii</taxon>
        <taxon>Galeoidea</taxon>
        <taxon>Orectolobiformes</taxon>
        <taxon>Hemiscylliidae</taxon>
        <taxon>Chiloscyllium</taxon>
    </lineage>
</organism>
<dbReference type="InterPro" id="IPR010482">
    <property type="entry name" value="TECPR1-like_DysF"/>
</dbReference>
<comment type="subcellular location">
    <subcellularLocation>
        <location evidence="1">Cytoplasmic vesicle</location>
        <location evidence="1">Autophagosome membrane</location>
    </subcellularLocation>
    <subcellularLocation>
        <location evidence="2">Lysosome membrane</location>
    </subcellularLocation>
</comment>
<evidence type="ECO:0000256" key="2">
    <source>
        <dbReference type="ARBA" id="ARBA00004656"/>
    </source>
</evidence>
<dbReference type="Pfam" id="PF06462">
    <property type="entry name" value="Hyd_WA"/>
    <property type="match status" value="4"/>
</dbReference>
<feature type="domain" description="Peroxin/Ferlin" evidence="12">
    <location>
        <begin position="104"/>
        <end position="165"/>
    </location>
</feature>
<proteinExistence type="inferred from homology"/>
<keyword evidence="5" id="KW-0677">Repeat</keyword>
<dbReference type="AlphaFoldDB" id="A0A401SCH3"/>
<accession>A0A401SCH3</accession>
<evidence type="ECO:0000256" key="8">
    <source>
        <dbReference type="ARBA" id="ARBA00023136"/>
    </source>
</evidence>
<feature type="domain" description="Peroxin/Ferlin" evidence="13">
    <location>
        <begin position="945"/>
        <end position="978"/>
    </location>
</feature>
<sequence length="1244" mass="139520">MEWVNGADQSSVLRGGISTAQQRSSRKKVPEAESGLNEGGMPSSLLWAVDVHGRVYSLSTAGQYWELCKDESLQFKRLAAVKQCCWGIACDHQIYVYVHSSEVPIHYQEETYENQRWNPVDGFSDRLLPSDRWQWSDVTGLIHQPLNEFKLASPQWEWESDWYVDENIGGEPTEKGGWTYAIDFPATYTKDKRWNSCVRRRRWIRYRRYNACDMWAKIPLQETGPLPDPFNDIAVGGWEITDEPLGHLSVWAVTVQGKVFYRENINDQNPEGSIWTEIQTPGEVVQITCGPGDLLCAVLWEGQLIVRDGINRENPKGSSWKIVEPPNSENGLVQVSVGVNVLWAITRDRRVWFRRGVCSENPVGTGWICMNIEMVMVNVGLNDQVWGIGYEDRNIYFRHGVTPTEYSGKAWKIIVASREHDRASRTGSATSLASAGCFFGDEVRLPSQVSISSEVDFSSEMDKLAKKTENILETIGERASCPHASGDGDGDVASSPDIEKKCADVANVFETIPLMGASSEKWVQPVAEPSVSQAPYLTDQGGPLQDGAELIIAHSISNTMSSDPAETSSVSSVGTYPFGIEEHYVSDERPLWAWLSGGGCEVEAHTQLNWFTAQSGQPFSQLSFSMPISCTQQTVWRKQIIHQLTERSKRELEDFKHYEQAVEQSVWIKKGAMQWWRDGKPYKWIDVRVALEQFTGNDGKRDGIFFIYYTFNDEKKYLHVFSNEITILVPIANETKHSFAIYTPERTKQRWPIRLATTTEQEMYDWLAVLSLACCDSRDLHGPPSNQALWSVTCKGDIFVSEPTPNLEAAQHPLPSDQLYWRQIGGHLRIIESNSQGIVWGIGYDHTAWVYTGGYGGGFFQGLASSTDNIYTQADVMCVYIYENQRWNPVTGYSSRGLPTDRYMWSDASGLQECTKAHTKPPPQWTWVSDWYIDFNAPGGTDREGWQYAADFPASYHGYKTIKDFVRRRRWARKCKIVTTGPWFEVGPVALRDISLIPCVSQKADDASALWAISSKGDVLCRLGITKQNALGLSWLHIGTDQPFASVSIGGYYQVWAIARDGAAFYRGSVSPQNPTGDCWYHIPPPSKQKLIQVSVGQTSVYTVDENGNLWFRQGISPSYPQGSCWQHVSTNVRKVSVGPLDQVWIVADKVQGSHSLSCGTVCHRMGVQPREPIGSGWDYGIGGGWDHITIRANSMETSHNPVSMASDNAPMNLPNQDGTVGDNSRGNLIVSEQQELNGHAVNC</sequence>
<feature type="domain" description="Peroxin/Ferlin" evidence="13">
    <location>
        <begin position="177"/>
        <end position="210"/>
    </location>
</feature>
<evidence type="ECO:0000256" key="11">
    <source>
        <dbReference type="SAM" id="MobiDB-lite"/>
    </source>
</evidence>
<evidence type="ECO:0000259" key="12">
    <source>
        <dbReference type="SMART" id="SM00693"/>
    </source>
</evidence>
<dbReference type="SMART" id="SM00694">
    <property type="entry name" value="DysFC"/>
    <property type="match status" value="2"/>
</dbReference>
<dbReference type="PANTHER" id="PTHR23250">
    <property type="entry name" value="DYSFERLIN-RELATED"/>
    <property type="match status" value="1"/>
</dbReference>
<evidence type="ECO:0000313" key="15">
    <source>
        <dbReference type="Proteomes" id="UP000287033"/>
    </source>
</evidence>
<evidence type="ECO:0000256" key="1">
    <source>
        <dbReference type="ARBA" id="ARBA00004652"/>
    </source>
</evidence>
<reference evidence="14 15" key="1">
    <citation type="journal article" date="2018" name="Nat. Ecol. Evol.">
        <title>Shark genomes provide insights into elasmobranch evolution and the origin of vertebrates.</title>
        <authorList>
            <person name="Hara Y"/>
            <person name="Yamaguchi K"/>
            <person name="Onimaru K"/>
            <person name="Kadota M"/>
            <person name="Koyanagi M"/>
            <person name="Keeley SD"/>
            <person name="Tatsumi K"/>
            <person name="Tanaka K"/>
            <person name="Motone F"/>
            <person name="Kageyama Y"/>
            <person name="Nozu R"/>
            <person name="Adachi N"/>
            <person name="Nishimura O"/>
            <person name="Nakagawa R"/>
            <person name="Tanegashima C"/>
            <person name="Kiyatake I"/>
            <person name="Matsumoto R"/>
            <person name="Murakumo K"/>
            <person name="Nishida K"/>
            <person name="Terakita A"/>
            <person name="Kuratani S"/>
            <person name="Sato K"/>
            <person name="Hyodo S Kuraku.S."/>
        </authorList>
    </citation>
    <scope>NUCLEOTIDE SEQUENCE [LARGE SCALE GENOMIC DNA]</scope>
</reference>
<dbReference type="GO" id="GO:0000421">
    <property type="term" value="C:autophagosome membrane"/>
    <property type="evidence" value="ECO:0007669"/>
    <property type="project" value="UniProtKB-SubCell"/>
</dbReference>
<dbReference type="PANTHER" id="PTHR23250:SF1">
    <property type="entry name" value="TECTONIN BETA-PROPELLER REPEAT-CONTAINING PROTEIN 1"/>
    <property type="match status" value="1"/>
</dbReference>
<dbReference type="Pfam" id="PF19193">
    <property type="entry name" value="Tectonin"/>
    <property type="match status" value="1"/>
</dbReference>
<gene>
    <name evidence="14" type="ORF">chiPu_0006480</name>
</gene>
<feature type="region of interest" description="Disordered" evidence="11">
    <location>
        <begin position="477"/>
        <end position="496"/>
    </location>
</feature>
<dbReference type="STRING" id="137246.A0A401SCH3"/>
<evidence type="ECO:0000259" key="13">
    <source>
        <dbReference type="SMART" id="SM00694"/>
    </source>
</evidence>
<dbReference type="InterPro" id="IPR051513">
    <property type="entry name" value="Tectonin_beta-prop"/>
</dbReference>
<protein>
    <recommendedName>
        <fullName evidence="4">Tectonin beta-propeller repeat-containing protein 1</fullName>
    </recommendedName>
</protein>
<dbReference type="EMBL" id="BEZZ01000190">
    <property type="protein sequence ID" value="GCC28054.1"/>
    <property type="molecule type" value="Genomic_DNA"/>
</dbReference>
<evidence type="ECO:0000256" key="6">
    <source>
        <dbReference type="ARBA" id="ARBA00023006"/>
    </source>
</evidence>
<dbReference type="GO" id="GO:0031410">
    <property type="term" value="C:cytoplasmic vesicle"/>
    <property type="evidence" value="ECO:0007669"/>
    <property type="project" value="UniProtKB-KW"/>
</dbReference>
<feature type="domain" description="Peroxin/Ferlin" evidence="12">
    <location>
        <begin position="874"/>
        <end position="934"/>
    </location>
</feature>
<comment type="caution">
    <text evidence="14">The sequence shown here is derived from an EMBL/GenBank/DDBJ whole genome shotgun (WGS) entry which is preliminary data.</text>
</comment>
<keyword evidence="7" id="KW-0446">Lipid-binding</keyword>
<dbReference type="InterPro" id="IPR006624">
    <property type="entry name" value="Beta-propeller_rpt_TECPR"/>
</dbReference>
<evidence type="ECO:0000256" key="3">
    <source>
        <dbReference type="ARBA" id="ARBA00005966"/>
    </source>
</evidence>
<keyword evidence="9" id="KW-0458">Lysosome</keyword>
<dbReference type="GO" id="GO:0008289">
    <property type="term" value="F:lipid binding"/>
    <property type="evidence" value="ECO:0007669"/>
    <property type="project" value="UniProtKB-KW"/>
</dbReference>
<keyword evidence="10" id="KW-0968">Cytoplasmic vesicle</keyword>
<keyword evidence="15" id="KW-1185">Reference proteome</keyword>
<dbReference type="GO" id="GO:0006914">
    <property type="term" value="P:autophagy"/>
    <property type="evidence" value="ECO:0007669"/>
    <property type="project" value="UniProtKB-KW"/>
</dbReference>
<dbReference type="Pfam" id="PF06398">
    <property type="entry name" value="Pex24p"/>
    <property type="match status" value="2"/>
</dbReference>
<dbReference type="InterPro" id="IPR006614">
    <property type="entry name" value="Peroxin/Ferlin"/>
</dbReference>
<keyword evidence="6" id="KW-0072">Autophagy</keyword>
<dbReference type="CDD" id="cd13300">
    <property type="entry name" value="PH1_TECPR1"/>
    <property type="match status" value="1"/>
</dbReference>
<evidence type="ECO:0000256" key="5">
    <source>
        <dbReference type="ARBA" id="ARBA00022737"/>
    </source>
</evidence>
<keyword evidence="8" id="KW-0472">Membrane</keyword>
<evidence type="ECO:0000313" key="14">
    <source>
        <dbReference type="EMBL" id="GCC28054.1"/>
    </source>
</evidence>
<dbReference type="GO" id="GO:0005765">
    <property type="term" value="C:lysosomal membrane"/>
    <property type="evidence" value="ECO:0007669"/>
    <property type="project" value="UniProtKB-SubCell"/>
</dbReference>
<dbReference type="Proteomes" id="UP000287033">
    <property type="component" value="Unassembled WGS sequence"/>
</dbReference>
<evidence type="ECO:0000256" key="9">
    <source>
        <dbReference type="ARBA" id="ARBA00023228"/>
    </source>
</evidence>
<dbReference type="SMART" id="SM00693">
    <property type="entry name" value="DysFN"/>
    <property type="match status" value="2"/>
</dbReference>
<evidence type="ECO:0000256" key="10">
    <source>
        <dbReference type="ARBA" id="ARBA00023329"/>
    </source>
</evidence>
<dbReference type="OMA" id="CPMQISR"/>
<evidence type="ECO:0000256" key="7">
    <source>
        <dbReference type="ARBA" id="ARBA00023121"/>
    </source>
</evidence>